<dbReference type="EMBL" id="CAJOBH010223542">
    <property type="protein sequence ID" value="CAF5038903.1"/>
    <property type="molecule type" value="Genomic_DNA"/>
</dbReference>
<evidence type="ECO:0000313" key="3">
    <source>
        <dbReference type="Proteomes" id="UP000663855"/>
    </source>
</evidence>
<sequence length="281" mass="32542">MDPIRHYFPGVTVESYMEEEDLWKFEDRIPSCCELIVSPEDMTECPLPDGYKHKSILMSKLNPSTDSDSLVAYPYSAYSVGGGVQDFIYAPRNQPSATFLHDFINDHHIEISLNIHDHQLKLTKESGGFPFSIDNQTSVFTISFAFHISDNDSNDNCDILLFTLQAIEQHASQERSIKIYLGNKICQTINVAFDNHTMGKFNFNFLPHISVGMKKFAIRKYAFSEEHIERLFISGLSYVAIDYKQQSKYRLEANTFPFRKDQQHFPDEFLIQFNEPFNEMK</sequence>
<comment type="caution">
    <text evidence="1">The sequence shown here is derived from an EMBL/GenBank/DDBJ whole genome shotgun (WGS) entry which is preliminary data.</text>
</comment>
<gene>
    <name evidence="2" type="ORF">BYL167_LOCUS56701</name>
    <name evidence="1" type="ORF">CJN711_LOCUS10158</name>
</gene>
<protein>
    <submittedName>
        <fullName evidence="1">Uncharacterized protein</fullName>
    </submittedName>
</protein>
<dbReference type="Proteomes" id="UP000663855">
    <property type="component" value="Unassembled WGS sequence"/>
</dbReference>
<evidence type="ECO:0000313" key="1">
    <source>
        <dbReference type="EMBL" id="CAF1164009.1"/>
    </source>
</evidence>
<reference evidence="1" key="1">
    <citation type="submission" date="2021-02" db="EMBL/GenBank/DDBJ databases">
        <authorList>
            <person name="Nowell W R."/>
        </authorList>
    </citation>
    <scope>NUCLEOTIDE SEQUENCE</scope>
</reference>
<dbReference type="EMBL" id="CAJNOV010004149">
    <property type="protein sequence ID" value="CAF1164009.1"/>
    <property type="molecule type" value="Genomic_DNA"/>
</dbReference>
<organism evidence="1 3">
    <name type="scientific">Rotaria magnacalcarata</name>
    <dbReference type="NCBI Taxonomy" id="392030"/>
    <lineage>
        <taxon>Eukaryota</taxon>
        <taxon>Metazoa</taxon>
        <taxon>Spiralia</taxon>
        <taxon>Gnathifera</taxon>
        <taxon>Rotifera</taxon>
        <taxon>Eurotatoria</taxon>
        <taxon>Bdelloidea</taxon>
        <taxon>Philodinida</taxon>
        <taxon>Philodinidae</taxon>
        <taxon>Rotaria</taxon>
    </lineage>
</organism>
<dbReference type="Proteomes" id="UP000681967">
    <property type="component" value="Unassembled WGS sequence"/>
</dbReference>
<accession>A0A814TN83</accession>
<name>A0A814TN83_9BILA</name>
<evidence type="ECO:0000313" key="2">
    <source>
        <dbReference type="EMBL" id="CAF5038903.1"/>
    </source>
</evidence>
<dbReference type="AlphaFoldDB" id="A0A814TN83"/>
<proteinExistence type="predicted"/>